<dbReference type="InterPro" id="IPR013078">
    <property type="entry name" value="His_Pase_superF_clade-1"/>
</dbReference>
<dbReference type="AlphaFoldDB" id="A0A3D8VBB1"/>
<accession>A0A3D8VBB1</accession>
<dbReference type="PANTHER" id="PTHR48100:SF1">
    <property type="entry name" value="HISTIDINE PHOSPHATASE FAMILY PROTEIN-RELATED"/>
    <property type="match status" value="1"/>
</dbReference>
<dbReference type="Pfam" id="PF00300">
    <property type="entry name" value="His_Phos_1"/>
    <property type="match status" value="1"/>
</dbReference>
<organism evidence="2 3">
    <name type="scientific">Lysobacter soli</name>
    <dbReference type="NCBI Taxonomy" id="453783"/>
    <lineage>
        <taxon>Bacteria</taxon>
        <taxon>Pseudomonadati</taxon>
        <taxon>Pseudomonadota</taxon>
        <taxon>Gammaproteobacteria</taxon>
        <taxon>Lysobacterales</taxon>
        <taxon>Lysobacteraceae</taxon>
        <taxon>Lysobacter</taxon>
    </lineage>
</organism>
<dbReference type="Gene3D" id="3.40.50.1240">
    <property type="entry name" value="Phosphoglycerate mutase-like"/>
    <property type="match status" value="1"/>
</dbReference>
<dbReference type="GO" id="GO:0005737">
    <property type="term" value="C:cytoplasm"/>
    <property type="evidence" value="ECO:0007669"/>
    <property type="project" value="TreeGrafter"/>
</dbReference>
<gene>
    <name evidence="2" type="ORF">DX912_12660</name>
</gene>
<dbReference type="PANTHER" id="PTHR48100">
    <property type="entry name" value="BROAD-SPECIFICITY PHOSPHATASE YOR283W-RELATED"/>
    <property type="match status" value="1"/>
</dbReference>
<dbReference type="InterPro" id="IPR029033">
    <property type="entry name" value="His_PPase_superfam"/>
</dbReference>
<comment type="caution">
    <text evidence="2">The sequence shown here is derived from an EMBL/GenBank/DDBJ whole genome shotgun (WGS) entry which is preliminary data.</text>
</comment>
<feature type="chain" id="PRO_5017768449" description="Histidine phosphatase family protein" evidence="1">
    <location>
        <begin position="25"/>
        <end position="176"/>
    </location>
</feature>
<dbReference type="PROSITE" id="PS51257">
    <property type="entry name" value="PROKAR_LIPOPROTEIN"/>
    <property type="match status" value="1"/>
</dbReference>
<dbReference type="Proteomes" id="UP000256829">
    <property type="component" value="Unassembled WGS sequence"/>
</dbReference>
<protein>
    <recommendedName>
        <fullName evidence="4">Histidine phosphatase family protein</fullName>
    </recommendedName>
</protein>
<dbReference type="SMART" id="SM00855">
    <property type="entry name" value="PGAM"/>
    <property type="match status" value="1"/>
</dbReference>
<keyword evidence="3" id="KW-1185">Reference proteome</keyword>
<evidence type="ECO:0008006" key="4">
    <source>
        <dbReference type="Google" id="ProtNLM"/>
    </source>
</evidence>
<dbReference type="InterPro" id="IPR050275">
    <property type="entry name" value="PGM_Phosphatase"/>
</dbReference>
<evidence type="ECO:0000313" key="3">
    <source>
        <dbReference type="Proteomes" id="UP000256829"/>
    </source>
</evidence>
<feature type="signal peptide" evidence="1">
    <location>
        <begin position="1"/>
        <end position="24"/>
    </location>
</feature>
<evidence type="ECO:0000256" key="1">
    <source>
        <dbReference type="SAM" id="SignalP"/>
    </source>
</evidence>
<dbReference type="EMBL" id="QTJR01000008">
    <property type="protein sequence ID" value="RDY66593.1"/>
    <property type="molecule type" value="Genomic_DNA"/>
</dbReference>
<reference evidence="2 3" key="1">
    <citation type="submission" date="2018-08" db="EMBL/GenBank/DDBJ databases">
        <title>Lysobacter soli KCTC 22011, whole genome shotgun sequence.</title>
        <authorList>
            <person name="Zhang X."/>
            <person name="Feng G."/>
            <person name="Zhu H."/>
        </authorList>
    </citation>
    <scope>NUCLEOTIDE SEQUENCE [LARGE SCALE GENOMIC DNA]</scope>
    <source>
        <strain evidence="2 3">KCTC 22011</strain>
    </source>
</reference>
<proteinExistence type="predicted"/>
<dbReference type="CDD" id="cd07067">
    <property type="entry name" value="HP_PGM_like"/>
    <property type="match status" value="1"/>
</dbReference>
<evidence type="ECO:0000313" key="2">
    <source>
        <dbReference type="EMBL" id="RDY66593.1"/>
    </source>
</evidence>
<dbReference type="RefSeq" id="WP_115842897.1">
    <property type="nucleotide sequence ID" value="NZ_CP183976.1"/>
</dbReference>
<keyword evidence="1" id="KW-0732">Signal</keyword>
<sequence>MKKMPLTALFLTSCLSLLSACASAPHATPAADASMTFVIVRHAEKVPDGSKDPPLTDAGHARAQALAKRLSSMPVIAVYTTPFLRTRQTATPTAQEHGLPLIEYDAKLPASEFAAQLKQRHAGQTVLVVGHSNTVPDIAAALCSCDVAPMSEVEYDRLMTVRIDASGRAVLDVARQ</sequence>
<dbReference type="GO" id="GO:0016791">
    <property type="term" value="F:phosphatase activity"/>
    <property type="evidence" value="ECO:0007669"/>
    <property type="project" value="TreeGrafter"/>
</dbReference>
<name>A0A3D8VBB1_9GAMM</name>
<dbReference type="SUPFAM" id="SSF53254">
    <property type="entry name" value="Phosphoglycerate mutase-like"/>
    <property type="match status" value="1"/>
</dbReference>